<keyword evidence="13" id="KW-1185">Reference proteome</keyword>
<dbReference type="InterPro" id="IPR055348">
    <property type="entry name" value="DctQ"/>
</dbReference>
<keyword evidence="6 9" id="KW-1133">Transmembrane helix</keyword>
<sequence>MSEAQAAGQSMPLRAAGYLEPGRAVVMVASLFAWLAALGVVFMTVATVYDVCVRYFLNSPTTWATEVSTYVLIATIFFGAAYTHLADGNVRVSVILARLRPEAARDLGIITAWLGLLYVGIAGWQSVLMVISDYQNGARIFSLLLTPSWMPKAPIAIGLCLLAAALVAEIDRLSPHRPRWQRLAPYAIFAAVAALLVAFGTHPPVLPGTRFDLGSIAILLAVTAGAFLAGGPRVGASVLAIAAASIALFVFGKSLGAGFLTAMLFVGIVFFLAIGVRIAFALALVGMLAVYFLTPAPFPITLPDRAWSGVNSFSLTAVPLYVLMGAFLVRSGLSNELFSVMAKLLARLPGGLAHAATAGCAVFAAVSGSSVATAATVGTVACPEMIRRGYSEKLSYGTVAAGGTLGILIPPSVPMIIYATSVGVPVAKLFIAGILPGLLMTLFFMMVILAWALTYPAAAPALPRGTKIDLTRDSAIDSGLVVLLILLIIVSLYAGLATASETGALGAFLAFAICWGRHRLDRSVISAALLETVVVTSFIFLIVVGANIITFGFDYLKISQKLMAAAVDAEVHRWLVFLIIVLVYIVLGAFLDSISMLVLTLPVVFPVIQALGFDPIWFGVVLVIMAEVGLIHPPMGMNLFVLQGIGKGVAMRTIAVGALPFLGAMFLTVVVLCLFPEIALFLTRHLE</sequence>
<feature type="transmembrane region" description="Helical" evidence="9">
    <location>
        <begin position="262"/>
        <end position="293"/>
    </location>
</feature>
<feature type="transmembrane region" description="Helical" evidence="9">
    <location>
        <begin position="213"/>
        <end position="231"/>
    </location>
</feature>
<dbReference type="Proteomes" id="UP000321638">
    <property type="component" value="Unassembled WGS sequence"/>
</dbReference>
<accession>A0A5C8PPS9</accession>
<evidence type="ECO:0000256" key="5">
    <source>
        <dbReference type="ARBA" id="ARBA00022692"/>
    </source>
</evidence>
<feature type="transmembrane region" description="Helical" evidence="9">
    <location>
        <begin position="573"/>
        <end position="604"/>
    </location>
</feature>
<feature type="transmembrane region" description="Helical" evidence="9">
    <location>
        <begin position="429"/>
        <end position="453"/>
    </location>
</feature>
<dbReference type="Pfam" id="PF06808">
    <property type="entry name" value="DctM"/>
    <property type="match status" value="1"/>
</dbReference>
<evidence type="ECO:0000259" key="10">
    <source>
        <dbReference type="Pfam" id="PF04290"/>
    </source>
</evidence>
<comment type="caution">
    <text evidence="12">The sequence shown here is derived from an EMBL/GenBank/DDBJ whole genome shotgun (WGS) entry which is preliminary data.</text>
</comment>
<feature type="domain" description="TRAP C4-dicarboxylate transport system permease DctM subunit" evidence="11">
    <location>
        <begin position="265"/>
        <end position="678"/>
    </location>
</feature>
<feature type="transmembrane region" description="Helical" evidence="9">
    <location>
        <begin position="183"/>
        <end position="201"/>
    </location>
</feature>
<feature type="transmembrane region" description="Helical" evidence="9">
    <location>
        <begin position="69"/>
        <end position="86"/>
    </location>
</feature>
<dbReference type="RefSeq" id="WP_147847231.1">
    <property type="nucleotide sequence ID" value="NZ_VDUZ01000011.1"/>
</dbReference>
<feature type="transmembrane region" description="Helical" evidence="9">
    <location>
        <begin position="474"/>
        <end position="493"/>
    </location>
</feature>
<organism evidence="12 13">
    <name type="scientific">Vineibacter terrae</name>
    <dbReference type="NCBI Taxonomy" id="2586908"/>
    <lineage>
        <taxon>Bacteria</taxon>
        <taxon>Pseudomonadati</taxon>
        <taxon>Pseudomonadota</taxon>
        <taxon>Alphaproteobacteria</taxon>
        <taxon>Hyphomicrobiales</taxon>
        <taxon>Vineibacter</taxon>
    </lineage>
</organism>
<keyword evidence="4 8" id="KW-0997">Cell inner membrane</keyword>
<feature type="transmembrane region" description="Helical" evidence="9">
    <location>
        <begin position="313"/>
        <end position="333"/>
    </location>
</feature>
<dbReference type="InterPro" id="IPR010656">
    <property type="entry name" value="DctM"/>
</dbReference>
<keyword evidence="2 8" id="KW-0813">Transport</keyword>
<evidence type="ECO:0000256" key="3">
    <source>
        <dbReference type="ARBA" id="ARBA00022475"/>
    </source>
</evidence>
<keyword evidence="3" id="KW-1003">Cell membrane</keyword>
<keyword evidence="5 9" id="KW-0812">Transmembrane</keyword>
<evidence type="ECO:0000256" key="4">
    <source>
        <dbReference type="ARBA" id="ARBA00022519"/>
    </source>
</evidence>
<reference evidence="12 13" key="1">
    <citation type="submission" date="2019-06" db="EMBL/GenBank/DDBJ databases">
        <title>New taxonomy in bacterial strain CC-CFT640, isolated from vineyard.</title>
        <authorList>
            <person name="Lin S.-Y."/>
            <person name="Tsai C.-F."/>
            <person name="Young C.-C."/>
        </authorList>
    </citation>
    <scope>NUCLEOTIDE SEQUENCE [LARGE SCALE GENOMIC DNA]</scope>
    <source>
        <strain evidence="12 13">CC-CFT640</strain>
    </source>
</reference>
<feature type="transmembrane region" description="Helical" evidence="9">
    <location>
        <begin position="151"/>
        <end position="171"/>
    </location>
</feature>
<proteinExistence type="predicted"/>
<comment type="function">
    <text evidence="8">Part of the tripartite ATP-independent periplasmic (TRAP) transport system.</text>
</comment>
<dbReference type="NCBIfam" id="TIGR00786">
    <property type="entry name" value="dctM"/>
    <property type="match status" value="1"/>
</dbReference>
<evidence type="ECO:0000313" key="12">
    <source>
        <dbReference type="EMBL" id="TXL76423.1"/>
    </source>
</evidence>
<feature type="transmembrane region" description="Helical" evidence="9">
    <location>
        <begin position="353"/>
        <end position="382"/>
    </location>
</feature>
<name>A0A5C8PPS9_9HYPH</name>
<dbReference type="Pfam" id="PF04290">
    <property type="entry name" value="DctQ"/>
    <property type="match status" value="1"/>
</dbReference>
<dbReference type="GO" id="GO:0005886">
    <property type="term" value="C:plasma membrane"/>
    <property type="evidence" value="ECO:0007669"/>
    <property type="project" value="UniProtKB-SubCell"/>
</dbReference>
<evidence type="ECO:0000256" key="7">
    <source>
        <dbReference type="ARBA" id="ARBA00023136"/>
    </source>
</evidence>
<evidence type="ECO:0000256" key="9">
    <source>
        <dbReference type="SAM" id="Phobius"/>
    </source>
</evidence>
<feature type="domain" description="Tripartite ATP-independent periplasmic transporters DctQ component" evidence="10">
    <location>
        <begin position="43"/>
        <end position="170"/>
    </location>
</feature>
<evidence type="ECO:0000256" key="6">
    <source>
        <dbReference type="ARBA" id="ARBA00022989"/>
    </source>
</evidence>
<feature type="transmembrane region" description="Helical" evidence="9">
    <location>
        <begin position="654"/>
        <end position="682"/>
    </location>
</feature>
<keyword evidence="7 9" id="KW-0472">Membrane</keyword>
<evidence type="ECO:0000256" key="2">
    <source>
        <dbReference type="ARBA" id="ARBA00022448"/>
    </source>
</evidence>
<evidence type="ECO:0000256" key="8">
    <source>
        <dbReference type="RuleBase" id="RU369079"/>
    </source>
</evidence>
<feature type="transmembrane region" description="Helical" evidence="9">
    <location>
        <begin position="616"/>
        <end position="634"/>
    </location>
</feature>
<dbReference type="OrthoDB" id="9790209at2"/>
<comment type="subcellular location">
    <subcellularLocation>
        <location evidence="1 8">Cell inner membrane</location>
        <topology evidence="1 8">Multi-pass membrane protein</topology>
    </subcellularLocation>
</comment>
<dbReference type="EMBL" id="VDUZ01000011">
    <property type="protein sequence ID" value="TXL76423.1"/>
    <property type="molecule type" value="Genomic_DNA"/>
</dbReference>
<feature type="transmembrane region" description="Helical" evidence="9">
    <location>
        <begin position="394"/>
        <end position="417"/>
    </location>
</feature>
<evidence type="ECO:0000313" key="13">
    <source>
        <dbReference type="Proteomes" id="UP000321638"/>
    </source>
</evidence>
<feature type="transmembrane region" description="Helical" evidence="9">
    <location>
        <begin position="107"/>
        <end position="131"/>
    </location>
</feature>
<dbReference type="PANTHER" id="PTHR33362:SF5">
    <property type="entry name" value="C4-DICARBOXYLATE TRAP TRANSPORTER LARGE PERMEASE PROTEIN DCTM"/>
    <property type="match status" value="1"/>
</dbReference>
<feature type="transmembrane region" description="Helical" evidence="9">
    <location>
        <begin position="528"/>
        <end position="553"/>
    </location>
</feature>
<dbReference type="InterPro" id="IPR004681">
    <property type="entry name" value="TRAP_DctM"/>
</dbReference>
<dbReference type="PANTHER" id="PTHR33362">
    <property type="entry name" value="SIALIC ACID TRAP TRANSPORTER PERMEASE PROTEIN SIAT-RELATED"/>
    <property type="match status" value="1"/>
</dbReference>
<dbReference type="GO" id="GO:0022857">
    <property type="term" value="F:transmembrane transporter activity"/>
    <property type="evidence" value="ECO:0007669"/>
    <property type="project" value="UniProtKB-UniRule"/>
</dbReference>
<dbReference type="AlphaFoldDB" id="A0A5C8PPS9"/>
<feature type="transmembrane region" description="Helical" evidence="9">
    <location>
        <begin position="24"/>
        <end position="49"/>
    </location>
</feature>
<protein>
    <submittedName>
        <fullName evidence="12">TRAP transporter large permease subunit</fullName>
    </submittedName>
</protein>
<gene>
    <name evidence="12" type="ORF">FHP25_12310</name>
</gene>
<evidence type="ECO:0000256" key="1">
    <source>
        <dbReference type="ARBA" id="ARBA00004429"/>
    </source>
</evidence>
<evidence type="ECO:0000259" key="11">
    <source>
        <dbReference type="Pfam" id="PF06808"/>
    </source>
</evidence>